<keyword evidence="4 5" id="KW-0520">NAD</keyword>
<dbReference type="Gene3D" id="3.90.110.10">
    <property type="entry name" value="Lactate dehydrogenase/glycoside hydrolase, family 4, C-terminal"/>
    <property type="match status" value="1"/>
</dbReference>
<feature type="domain" description="Lactate/malate dehydrogenase N-terminal" evidence="9">
    <location>
        <begin position="5"/>
        <end position="143"/>
    </location>
</feature>
<keyword evidence="3 5" id="KW-0560">Oxidoreductase</keyword>
<dbReference type="Gene3D" id="3.40.50.720">
    <property type="entry name" value="NAD(P)-binding Rossmann-like Domain"/>
    <property type="match status" value="1"/>
</dbReference>
<feature type="binding site" evidence="5 8">
    <location>
        <position position="96"/>
    </location>
    <ligand>
        <name>NAD(+)</name>
        <dbReference type="ChEBI" id="CHEBI:57540"/>
    </ligand>
</feature>
<organism evidence="11 12">
    <name type="scientific">Paenirhodobacter enshiensis</name>
    <dbReference type="NCBI Taxonomy" id="1105367"/>
    <lineage>
        <taxon>Bacteria</taxon>
        <taxon>Pseudomonadati</taxon>
        <taxon>Pseudomonadota</taxon>
        <taxon>Alphaproteobacteria</taxon>
        <taxon>Rhodobacterales</taxon>
        <taxon>Rhodobacter group</taxon>
        <taxon>Paenirhodobacter</taxon>
    </lineage>
</organism>
<sequence length="319" mass="32986">MPRPKIALIGAGHIGGTLAHLAALRELGDVTLFDVTAGTPRGKALDIAEAAPPAGFDAVLTGTDSYADIEGADICIVTAGVPRKPGMTRDDLLSVNLGVMKAVGDGIRTHAPGAFVICITNPLDAMTWALQRYSGLPAERVVGMAGVLDSARMRHFLALDMGVSVKDVSAFVLGGHGDTMVPMIRHATVAGIPLPELIAAGWTTAERVDAIVERTRNGGAEIGALLGTGSAYYAPATAALEMAEAVLKDQKRVLPCSCRLSGEFGQSGLNIGVLTILGAAGVERIVELSLTEDEQREFEASAAAVRTLIGACRALDPAL</sequence>
<evidence type="ECO:0000256" key="2">
    <source>
        <dbReference type="ARBA" id="ARBA00022532"/>
    </source>
</evidence>
<feature type="binding site" evidence="5 8">
    <location>
        <position position="34"/>
    </location>
    <ligand>
        <name>NAD(+)</name>
        <dbReference type="ChEBI" id="CHEBI:57540"/>
    </ligand>
</feature>
<evidence type="ECO:0000256" key="4">
    <source>
        <dbReference type="ARBA" id="ARBA00023027"/>
    </source>
</evidence>
<gene>
    <name evidence="5" type="primary">mdh</name>
    <name evidence="11" type="ORF">CG50_08695</name>
</gene>
<dbReference type="EC" id="1.1.1.37" evidence="5"/>
<dbReference type="Pfam" id="PF02866">
    <property type="entry name" value="Ldh_1_C"/>
    <property type="match status" value="1"/>
</dbReference>
<protein>
    <recommendedName>
        <fullName evidence="5">Malate dehydrogenase</fullName>
        <ecNumber evidence="5">1.1.1.37</ecNumber>
    </recommendedName>
</protein>
<dbReference type="InterPro" id="IPR001557">
    <property type="entry name" value="L-lactate/malate_DH"/>
</dbReference>
<evidence type="ECO:0000259" key="9">
    <source>
        <dbReference type="Pfam" id="PF00056"/>
    </source>
</evidence>
<dbReference type="RefSeq" id="WP_036634763.1">
    <property type="nucleotide sequence ID" value="NZ_JFZB01000003.1"/>
</dbReference>
<dbReference type="STRING" id="1105367.CG50_08695"/>
<keyword evidence="2 5" id="KW-0816">Tricarboxylic acid cycle</keyword>
<proteinExistence type="inferred from homology"/>
<dbReference type="PRINTS" id="PR00086">
    <property type="entry name" value="LLDHDRGNASE"/>
</dbReference>
<feature type="binding site" evidence="5 7">
    <location>
        <position position="83"/>
    </location>
    <ligand>
        <name>substrate</name>
    </ligand>
</feature>
<feature type="active site" description="Proton acceptor" evidence="5 6">
    <location>
        <position position="176"/>
    </location>
</feature>
<dbReference type="NCBIfam" id="NF004863">
    <property type="entry name" value="PRK06223.1"/>
    <property type="match status" value="1"/>
</dbReference>
<dbReference type="SUPFAM" id="SSF51735">
    <property type="entry name" value="NAD(P)-binding Rossmann-fold domains"/>
    <property type="match status" value="1"/>
</dbReference>
<dbReference type="PANTHER" id="PTHR43128">
    <property type="entry name" value="L-2-HYDROXYCARBOXYLATE DEHYDROGENASE (NAD(P)(+))"/>
    <property type="match status" value="1"/>
</dbReference>
<dbReference type="GO" id="GO:0004459">
    <property type="term" value="F:L-lactate dehydrogenase (NAD+) activity"/>
    <property type="evidence" value="ECO:0007669"/>
    <property type="project" value="TreeGrafter"/>
</dbReference>
<dbReference type="InterPro" id="IPR036291">
    <property type="entry name" value="NAD(P)-bd_dom_sf"/>
</dbReference>
<dbReference type="NCBIfam" id="TIGR01763">
    <property type="entry name" value="MalateDH_bact"/>
    <property type="match status" value="1"/>
</dbReference>
<accession>A0A086Y602</accession>
<dbReference type="CDD" id="cd01339">
    <property type="entry name" value="LDH-like_MDH"/>
    <property type="match status" value="1"/>
</dbReference>
<dbReference type="Proteomes" id="UP000028824">
    <property type="component" value="Unassembled WGS sequence"/>
</dbReference>
<dbReference type="GO" id="GO:0006089">
    <property type="term" value="P:lactate metabolic process"/>
    <property type="evidence" value="ECO:0007669"/>
    <property type="project" value="TreeGrafter"/>
</dbReference>
<evidence type="ECO:0000256" key="1">
    <source>
        <dbReference type="ARBA" id="ARBA00003966"/>
    </source>
</evidence>
<dbReference type="PIRSF" id="PIRSF000102">
    <property type="entry name" value="Lac_mal_DH"/>
    <property type="match status" value="1"/>
</dbReference>
<keyword evidence="12" id="KW-1185">Reference proteome</keyword>
<feature type="binding site" evidence="5 8">
    <location>
        <begin position="119"/>
        <end position="121"/>
    </location>
    <ligand>
        <name>NAD(+)</name>
        <dbReference type="ChEBI" id="CHEBI:57540"/>
    </ligand>
</feature>
<dbReference type="eggNOG" id="COG0039">
    <property type="taxonomic scope" value="Bacteria"/>
</dbReference>
<evidence type="ECO:0000313" key="12">
    <source>
        <dbReference type="Proteomes" id="UP000028824"/>
    </source>
</evidence>
<comment type="function">
    <text evidence="1 5">Catalyzes the reversible oxidation of malate to oxaloacetate.</text>
</comment>
<dbReference type="InterPro" id="IPR011275">
    <property type="entry name" value="Malate_DH_type3"/>
</dbReference>
<dbReference type="HAMAP" id="MF_00487">
    <property type="entry name" value="Malate_dehydrog_3"/>
    <property type="match status" value="1"/>
</dbReference>
<evidence type="ECO:0000256" key="3">
    <source>
        <dbReference type="ARBA" id="ARBA00023002"/>
    </source>
</evidence>
<reference evidence="11 12" key="1">
    <citation type="submission" date="2014-03" db="EMBL/GenBank/DDBJ databases">
        <title>Genome of Paenirhodobacter enshiensis DW2-9.</title>
        <authorList>
            <person name="Wang D."/>
            <person name="Wang G."/>
        </authorList>
    </citation>
    <scope>NUCLEOTIDE SEQUENCE [LARGE SCALE GENOMIC DNA]</scope>
    <source>
        <strain evidence="11 12">DW2-9</strain>
    </source>
</reference>
<evidence type="ECO:0000256" key="6">
    <source>
        <dbReference type="PIRSR" id="PIRSR000102-1"/>
    </source>
</evidence>
<feature type="binding site" evidence="5 7">
    <location>
        <position position="89"/>
    </location>
    <ligand>
        <name>substrate</name>
    </ligand>
</feature>
<dbReference type="InterPro" id="IPR022383">
    <property type="entry name" value="Lactate/malate_DH_C"/>
</dbReference>
<evidence type="ECO:0000313" key="11">
    <source>
        <dbReference type="EMBL" id="KFI29702.1"/>
    </source>
</evidence>
<evidence type="ECO:0000256" key="7">
    <source>
        <dbReference type="PIRSR" id="PIRSR000102-2"/>
    </source>
</evidence>
<dbReference type="AlphaFoldDB" id="A0A086Y602"/>
<feature type="binding site" evidence="5 8">
    <location>
        <begin position="10"/>
        <end position="15"/>
    </location>
    <ligand>
        <name>NAD(+)</name>
        <dbReference type="ChEBI" id="CHEBI:57540"/>
    </ligand>
</feature>
<dbReference type="FunFam" id="3.40.50.720:FF:000018">
    <property type="entry name" value="Malate dehydrogenase"/>
    <property type="match status" value="1"/>
</dbReference>
<dbReference type="Pfam" id="PF00056">
    <property type="entry name" value="Ldh_1_N"/>
    <property type="match status" value="1"/>
</dbReference>
<dbReference type="EMBL" id="JFZB01000003">
    <property type="protein sequence ID" value="KFI29702.1"/>
    <property type="molecule type" value="Genomic_DNA"/>
</dbReference>
<dbReference type="FunFam" id="3.90.110.10:FF:000004">
    <property type="entry name" value="Malate dehydrogenase"/>
    <property type="match status" value="1"/>
</dbReference>
<dbReference type="PANTHER" id="PTHR43128:SF16">
    <property type="entry name" value="L-LACTATE DEHYDROGENASE"/>
    <property type="match status" value="1"/>
</dbReference>
<comment type="similarity">
    <text evidence="5">Belongs to the LDH/MDH superfamily. MDH type 3 family.</text>
</comment>
<dbReference type="SUPFAM" id="SSF56327">
    <property type="entry name" value="LDH C-terminal domain-like"/>
    <property type="match status" value="1"/>
</dbReference>
<comment type="caution">
    <text evidence="11">The sequence shown here is derived from an EMBL/GenBank/DDBJ whole genome shotgun (WGS) entry which is preliminary data.</text>
</comment>
<dbReference type="OrthoDB" id="9802969at2"/>
<name>A0A086Y602_9RHOB</name>
<evidence type="ECO:0000259" key="10">
    <source>
        <dbReference type="Pfam" id="PF02866"/>
    </source>
</evidence>
<dbReference type="GO" id="GO:0006099">
    <property type="term" value="P:tricarboxylic acid cycle"/>
    <property type="evidence" value="ECO:0007669"/>
    <property type="project" value="UniProtKB-UniRule"/>
</dbReference>
<feature type="binding site" evidence="5 7">
    <location>
        <position position="121"/>
    </location>
    <ligand>
        <name>substrate</name>
    </ligand>
</feature>
<feature type="domain" description="Lactate/malate dehydrogenase C-terminal" evidence="10">
    <location>
        <begin position="148"/>
        <end position="306"/>
    </location>
</feature>
<feature type="binding site" evidence="5 7">
    <location>
        <position position="152"/>
    </location>
    <ligand>
        <name>substrate</name>
    </ligand>
</feature>
<evidence type="ECO:0000256" key="8">
    <source>
        <dbReference type="PIRSR" id="PIRSR000102-3"/>
    </source>
</evidence>
<comment type="catalytic activity">
    <reaction evidence="5">
        <text>(S)-malate + NAD(+) = oxaloacetate + NADH + H(+)</text>
        <dbReference type="Rhea" id="RHEA:21432"/>
        <dbReference type="ChEBI" id="CHEBI:15378"/>
        <dbReference type="ChEBI" id="CHEBI:15589"/>
        <dbReference type="ChEBI" id="CHEBI:16452"/>
        <dbReference type="ChEBI" id="CHEBI:57540"/>
        <dbReference type="ChEBI" id="CHEBI:57945"/>
        <dbReference type="EC" id="1.1.1.37"/>
    </reaction>
</comment>
<dbReference type="InterPro" id="IPR001236">
    <property type="entry name" value="Lactate/malate_DH_N"/>
</dbReference>
<evidence type="ECO:0000256" key="5">
    <source>
        <dbReference type="HAMAP-Rule" id="MF_00487"/>
    </source>
</evidence>
<dbReference type="GO" id="GO:0030060">
    <property type="term" value="F:L-malate dehydrogenase (NAD+) activity"/>
    <property type="evidence" value="ECO:0007669"/>
    <property type="project" value="UniProtKB-UniRule"/>
</dbReference>
<dbReference type="InterPro" id="IPR015955">
    <property type="entry name" value="Lactate_DH/Glyco_Ohase_4_C"/>
</dbReference>